<sequence length="282" mass="31087">MSVLDIQHRDGVAYLTLARPEKRNALSLALQQELSDALWDADERTDIHCAVISGQGTDFCAGYDLAERPPRDETKRGVKTIDDDIWQLERQQRLRMTIFDMHKPVIAAIHGRCLAGGTDLAFLADMVVAADDATIAFPPARDLGSLPNQMWLYHCGPQWAKRLLLTGDSITGKDAAQIGLVLKSVPADELTAEVEHLAQRLAMIDPDLLTTQKRIVNLGLELMGARTLQRLACENDARGHRAKAADTFRANVRDKGLKAAFAERDDKFGASFVDPNAPEHGK</sequence>
<evidence type="ECO:0000313" key="3">
    <source>
        <dbReference type="Proteomes" id="UP000032160"/>
    </source>
</evidence>
<protein>
    <submittedName>
        <fullName evidence="2">Enoyl-CoA hydratase</fullName>
        <ecNumber evidence="2">4.2.1.17</ecNumber>
    </submittedName>
</protein>
<accession>X5MDH5</accession>
<comment type="similarity">
    <text evidence="1">Belongs to the enoyl-CoA hydratase/isomerase family.</text>
</comment>
<dbReference type="EC" id="4.2.1.17" evidence="2"/>
<dbReference type="PATRIC" id="fig|1458461.3.peg.1975"/>
<dbReference type="InterPro" id="IPR001753">
    <property type="entry name" value="Enoyl-CoA_hydra/iso"/>
</dbReference>
<dbReference type="NCBIfam" id="NF006128">
    <property type="entry name" value="PRK08272.1"/>
    <property type="match status" value="1"/>
</dbReference>
<dbReference type="KEGG" id="pect:BN1012_Phect1969"/>
<evidence type="ECO:0000313" key="2">
    <source>
        <dbReference type="EMBL" id="CDO60182.1"/>
    </source>
</evidence>
<dbReference type="SUPFAM" id="SSF52096">
    <property type="entry name" value="ClpP/crotonase"/>
    <property type="match status" value="1"/>
</dbReference>
<keyword evidence="3" id="KW-1185">Reference proteome</keyword>
<reference evidence="2 3" key="1">
    <citation type="journal article" date="2014" name="Front. Genet.">
        <title>Genome and metabolic network of "Candidatus Phaeomarinobacter ectocarpi" Ec32, a new candidate genus of Alphaproteobacteria frequently associated with brown algae.</title>
        <authorList>
            <person name="Dittami S.M."/>
            <person name="Barbeyron T."/>
            <person name="Boyen C."/>
            <person name="Cambefort J."/>
            <person name="Collet G."/>
            <person name="Delage L."/>
            <person name="Gobet A."/>
            <person name="Groisillier A."/>
            <person name="Leblanc C."/>
            <person name="Michel G."/>
            <person name="Scornet D."/>
            <person name="Siegel A."/>
            <person name="Tapia J.E."/>
            <person name="Tonon T."/>
        </authorList>
    </citation>
    <scope>NUCLEOTIDE SEQUENCE [LARGE SCALE GENOMIC DNA]</scope>
    <source>
        <strain evidence="2 3">Ec32</strain>
    </source>
</reference>
<dbReference type="Pfam" id="PF00378">
    <property type="entry name" value="ECH_1"/>
    <property type="match status" value="1"/>
</dbReference>
<organism evidence="2 3">
    <name type="scientific">Candidatus Phaeomarinibacter ectocarpi</name>
    <dbReference type="NCBI Taxonomy" id="1458461"/>
    <lineage>
        <taxon>Bacteria</taxon>
        <taxon>Pseudomonadati</taxon>
        <taxon>Pseudomonadota</taxon>
        <taxon>Alphaproteobacteria</taxon>
        <taxon>Hyphomicrobiales</taxon>
        <taxon>Parvibaculaceae</taxon>
        <taxon>Candidatus Phaeomarinibacter</taxon>
    </lineage>
</organism>
<name>X5MDH5_9HYPH</name>
<dbReference type="PANTHER" id="PTHR43802:SF1">
    <property type="entry name" value="IP11341P-RELATED"/>
    <property type="match status" value="1"/>
</dbReference>
<dbReference type="OrthoDB" id="9795613at2"/>
<gene>
    <name evidence="2" type="ORF">BN1012_Phect1969</name>
</gene>
<dbReference type="InterPro" id="IPR029045">
    <property type="entry name" value="ClpP/crotonase-like_dom_sf"/>
</dbReference>
<dbReference type="STRING" id="1458461.BN1012_Phect1969"/>
<dbReference type="AlphaFoldDB" id="X5MDH5"/>
<dbReference type="Proteomes" id="UP000032160">
    <property type="component" value="Chromosome I"/>
</dbReference>
<dbReference type="CDD" id="cd06558">
    <property type="entry name" value="crotonase-like"/>
    <property type="match status" value="1"/>
</dbReference>
<dbReference type="RefSeq" id="WP_043948284.1">
    <property type="nucleotide sequence ID" value="NZ_HG966617.1"/>
</dbReference>
<dbReference type="PANTHER" id="PTHR43802">
    <property type="entry name" value="ENOYL-COA HYDRATASE"/>
    <property type="match status" value="1"/>
</dbReference>
<dbReference type="Gene3D" id="3.90.226.10">
    <property type="entry name" value="2-enoyl-CoA Hydratase, Chain A, domain 1"/>
    <property type="match status" value="1"/>
</dbReference>
<dbReference type="HOGENOM" id="CLU_009834_7_3_5"/>
<keyword evidence="2" id="KW-0456">Lyase</keyword>
<dbReference type="GO" id="GO:0004300">
    <property type="term" value="F:enoyl-CoA hydratase activity"/>
    <property type="evidence" value="ECO:0007669"/>
    <property type="project" value="UniProtKB-EC"/>
</dbReference>
<dbReference type="EMBL" id="HG966617">
    <property type="protein sequence ID" value="CDO60182.1"/>
    <property type="molecule type" value="Genomic_DNA"/>
</dbReference>
<evidence type="ECO:0000256" key="1">
    <source>
        <dbReference type="ARBA" id="ARBA00005254"/>
    </source>
</evidence>
<proteinExistence type="inferred from homology"/>